<dbReference type="OrthoDB" id="10414632at2759"/>
<comment type="caution">
    <text evidence="2">The sequence shown here is derived from an EMBL/GenBank/DDBJ whole genome shotgun (WGS) entry which is preliminary data.</text>
</comment>
<reference evidence="3" key="1">
    <citation type="journal article" date="2016" name="Genome Announc.">
        <title>Genome sequences of three species of Hanseniaspora isolated from spontaneous wine fermentations.</title>
        <authorList>
            <person name="Sternes P.R."/>
            <person name="Lee D."/>
            <person name="Kutyna D.R."/>
            <person name="Borneman A.R."/>
        </authorList>
    </citation>
    <scope>NUCLEOTIDE SEQUENCE [LARGE SCALE GENOMIC DNA]</scope>
    <source>
        <strain evidence="3">AWRI3580</strain>
    </source>
</reference>
<dbReference type="Proteomes" id="UP000095358">
    <property type="component" value="Unassembled WGS sequence"/>
</dbReference>
<gene>
    <name evidence="2" type="ORF">AWRI3580_g3517</name>
</gene>
<evidence type="ECO:0000256" key="1">
    <source>
        <dbReference type="SAM" id="Coils"/>
    </source>
</evidence>
<protein>
    <submittedName>
        <fullName evidence="2">Uncharacterized protein</fullName>
    </submittedName>
</protein>
<dbReference type="VEuPathDB" id="FungiDB:AWRI3580_g3517"/>
<proteinExistence type="predicted"/>
<dbReference type="EMBL" id="LPNN01000007">
    <property type="protein sequence ID" value="OEJ84696.1"/>
    <property type="molecule type" value="Genomic_DNA"/>
</dbReference>
<evidence type="ECO:0000313" key="3">
    <source>
        <dbReference type="Proteomes" id="UP000095358"/>
    </source>
</evidence>
<keyword evidence="1" id="KW-0175">Coiled coil</keyword>
<keyword evidence="3" id="KW-1185">Reference proteome</keyword>
<sequence length="74" mass="8390">MDQNLKEIVDAVPELETIFSDLKQIDGVFATTEDKLGRAEELMKQLEKQLQDLKEALPATEGECEQKIEEAAKR</sequence>
<feature type="coiled-coil region" evidence="1">
    <location>
        <begin position="29"/>
        <end position="70"/>
    </location>
</feature>
<evidence type="ECO:0000313" key="2">
    <source>
        <dbReference type="EMBL" id="OEJ84696.1"/>
    </source>
</evidence>
<accession>A0A1E5RCU5</accession>
<organism evidence="2 3">
    <name type="scientific">Hanseniaspora uvarum</name>
    <name type="common">Yeast</name>
    <name type="synonym">Kloeckera apiculata</name>
    <dbReference type="NCBI Taxonomy" id="29833"/>
    <lineage>
        <taxon>Eukaryota</taxon>
        <taxon>Fungi</taxon>
        <taxon>Dikarya</taxon>
        <taxon>Ascomycota</taxon>
        <taxon>Saccharomycotina</taxon>
        <taxon>Saccharomycetes</taxon>
        <taxon>Saccharomycodales</taxon>
        <taxon>Saccharomycodaceae</taxon>
        <taxon>Hanseniaspora</taxon>
    </lineage>
</organism>
<name>A0A1E5RCU5_HANUV</name>
<dbReference type="AlphaFoldDB" id="A0A1E5RCU5"/>